<evidence type="ECO:0000313" key="1">
    <source>
        <dbReference type="EMBL" id="RAK20258.1"/>
    </source>
</evidence>
<dbReference type="AlphaFoldDB" id="A0A327YGQ1"/>
<proteinExistence type="predicted"/>
<name>A0A327YGQ1_9RHOB</name>
<dbReference type="InterPro" id="IPR012674">
    <property type="entry name" value="Calycin"/>
</dbReference>
<protein>
    <submittedName>
        <fullName evidence="1">Apolipoprotein D and lipocalin family protein</fullName>
    </submittedName>
</protein>
<organism evidence="1 2">
    <name type="scientific">Salipiger aestuarii</name>
    <dbReference type="NCBI Taxonomy" id="568098"/>
    <lineage>
        <taxon>Bacteria</taxon>
        <taxon>Pseudomonadati</taxon>
        <taxon>Pseudomonadota</taxon>
        <taxon>Alphaproteobacteria</taxon>
        <taxon>Rhodobacterales</taxon>
        <taxon>Roseobacteraceae</taxon>
        <taxon>Salipiger</taxon>
    </lineage>
</organism>
<gene>
    <name evidence="1" type="ORF">ATI53_100636</name>
</gene>
<comment type="caution">
    <text evidence="1">The sequence shown here is derived from an EMBL/GenBank/DDBJ whole genome shotgun (WGS) entry which is preliminary data.</text>
</comment>
<keyword evidence="1" id="KW-0449">Lipoprotein</keyword>
<reference evidence="1 2" key="1">
    <citation type="submission" date="2018-06" db="EMBL/GenBank/DDBJ databases">
        <title>Genomic Encyclopedia of Archaeal and Bacterial Type Strains, Phase II (KMG-II): from individual species to whole genera.</title>
        <authorList>
            <person name="Goeker M."/>
        </authorList>
    </citation>
    <scope>NUCLEOTIDE SEQUENCE [LARGE SCALE GENOMIC DNA]</scope>
    <source>
        <strain evidence="1 2">DSM 22011</strain>
    </source>
</reference>
<dbReference type="OrthoDB" id="594739at2"/>
<sequence>MRGLALLVLLAACARPADPLPPSVPVRNPAAPVASQANASLARFAGDWVVVEGAGLRPGARLRIDNGLMTVDGRPQPLSDEGTGRFRLSGDPLWVHWLDADNRTAALGSPNGGRVWIMDRNGAPGERLRAAHEILTWYGYDLSQLER</sequence>
<keyword evidence="2" id="KW-1185">Reference proteome</keyword>
<evidence type="ECO:0000313" key="2">
    <source>
        <dbReference type="Proteomes" id="UP000249165"/>
    </source>
</evidence>
<accession>A0A327YGQ1</accession>
<dbReference type="SUPFAM" id="SSF50814">
    <property type="entry name" value="Lipocalins"/>
    <property type="match status" value="1"/>
</dbReference>
<dbReference type="Gene3D" id="2.40.128.20">
    <property type="match status" value="1"/>
</dbReference>
<dbReference type="RefSeq" id="WP_111549857.1">
    <property type="nucleotide sequence ID" value="NZ_LIGK01000007.1"/>
</dbReference>
<dbReference type="EMBL" id="QLMG01000006">
    <property type="protein sequence ID" value="RAK20258.1"/>
    <property type="molecule type" value="Genomic_DNA"/>
</dbReference>
<dbReference type="Proteomes" id="UP000249165">
    <property type="component" value="Unassembled WGS sequence"/>
</dbReference>